<dbReference type="EMBL" id="JBBPBF010000007">
    <property type="protein sequence ID" value="KAK7613159.1"/>
    <property type="molecule type" value="Genomic_DNA"/>
</dbReference>
<organism evidence="1 2">
    <name type="scientific">Phyllosticta paracitricarpa</name>
    <dbReference type="NCBI Taxonomy" id="2016321"/>
    <lineage>
        <taxon>Eukaryota</taxon>
        <taxon>Fungi</taxon>
        <taxon>Dikarya</taxon>
        <taxon>Ascomycota</taxon>
        <taxon>Pezizomycotina</taxon>
        <taxon>Dothideomycetes</taxon>
        <taxon>Dothideomycetes incertae sedis</taxon>
        <taxon>Botryosphaeriales</taxon>
        <taxon>Phyllostictaceae</taxon>
        <taxon>Phyllosticta</taxon>
    </lineage>
</organism>
<name>A0ABR1ND89_9PEZI</name>
<protein>
    <recommendedName>
        <fullName evidence="3">Secreted protein</fullName>
    </recommendedName>
</protein>
<accession>A0ABR1ND89</accession>
<reference evidence="1 2" key="1">
    <citation type="submission" date="2024-04" db="EMBL/GenBank/DDBJ databases">
        <title>Phyllosticta paracitricarpa is synonymous to the EU quarantine fungus P. citricarpa based on phylogenomic analyses.</title>
        <authorList>
            <consortium name="Lawrence Berkeley National Laboratory"/>
            <person name="Van ingen-buijs V.A."/>
            <person name="Van westerhoven A.C."/>
            <person name="Haridas S."/>
            <person name="Skiadas P."/>
            <person name="Martin F."/>
            <person name="Groenewald J.Z."/>
            <person name="Crous P.W."/>
            <person name="Seidl M.F."/>
        </authorList>
    </citation>
    <scope>NUCLEOTIDE SEQUENCE [LARGE SCALE GENOMIC DNA]</scope>
    <source>
        <strain evidence="1 2">CBS 141358</strain>
    </source>
</reference>
<dbReference type="Proteomes" id="UP001367316">
    <property type="component" value="Unassembled WGS sequence"/>
</dbReference>
<gene>
    <name evidence="1" type="ORF">JOL62DRAFT_399974</name>
</gene>
<evidence type="ECO:0008006" key="3">
    <source>
        <dbReference type="Google" id="ProtNLM"/>
    </source>
</evidence>
<sequence length="123" mass="13374">MHLVSLAALAKAICTPDVCCSKLDRDARVLQMGHDECVWQTAHPPFEPALVRHGQQLHPDNGFHGGMAQTTKSHSLMQFAGLSCRKCAGFKRECAVCMPPDGKQHIQSGLAVQRRLGSAVVED</sequence>
<proteinExistence type="predicted"/>
<comment type="caution">
    <text evidence="1">The sequence shown here is derived from an EMBL/GenBank/DDBJ whole genome shotgun (WGS) entry which is preliminary data.</text>
</comment>
<evidence type="ECO:0000313" key="1">
    <source>
        <dbReference type="EMBL" id="KAK7613159.1"/>
    </source>
</evidence>
<keyword evidence="2" id="KW-1185">Reference proteome</keyword>
<evidence type="ECO:0000313" key="2">
    <source>
        <dbReference type="Proteomes" id="UP001367316"/>
    </source>
</evidence>